<evidence type="ECO:0000313" key="2">
    <source>
        <dbReference type="Proteomes" id="UP001163321"/>
    </source>
</evidence>
<proteinExistence type="predicted"/>
<sequence length="94" mass="10535">MTDQIHFDTSWFKQLSAYERLENGGIDVIQVYCDGDPGVAHPDVLLKHSNDIRELLFDGDRKCAISAAITAHMWPEAILIAHLPTRKSNRSSVS</sequence>
<name>A0ACC0VZW3_9STRA</name>
<dbReference type="EMBL" id="CM047584">
    <property type="protein sequence ID" value="KAI9911465.1"/>
    <property type="molecule type" value="Genomic_DNA"/>
</dbReference>
<gene>
    <name evidence="1" type="ORF">PsorP6_009881</name>
</gene>
<comment type="caution">
    <text evidence="1">The sequence shown here is derived from an EMBL/GenBank/DDBJ whole genome shotgun (WGS) entry which is preliminary data.</text>
</comment>
<reference evidence="1 2" key="1">
    <citation type="journal article" date="2022" name="bioRxiv">
        <title>The genome of the oomycete Peronosclerospora sorghi, a cosmopolitan pathogen of maize and sorghum, is inflated with dispersed pseudogenes.</title>
        <authorList>
            <person name="Fletcher K."/>
            <person name="Martin F."/>
            <person name="Isakeit T."/>
            <person name="Cavanaugh K."/>
            <person name="Magill C."/>
            <person name="Michelmore R."/>
        </authorList>
    </citation>
    <scope>NUCLEOTIDE SEQUENCE [LARGE SCALE GENOMIC DNA]</scope>
    <source>
        <strain evidence="1">P6</strain>
    </source>
</reference>
<accession>A0ACC0VZW3</accession>
<protein>
    <submittedName>
        <fullName evidence="1">Uncharacterized protein</fullName>
    </submittedName>
</protein>
<organism evidence="1 2">
    <name type="scientific">Peronosclerospora sorghi</name>
    <dbReference type="NCBI Taxonomy" id="230839"/>
    <lineage>
        <taxon>Eukaryota</taxon>
        <taxon>Sar</taxon>
        <taxon>Stramenopiles</taxon>
        <taxon>Oomycota</taxon>
        <taxon>Peronosporomycetes</taxon>
        <taxon>Peronosporales</taxon>
        <taxon>Peronosporaceae</taxon>
        <taxon>Peronosclerospora</taxon>
    </lineage>
</organism>
<evidence type="ECO:0000313" key="1">
    <source>
        <dbReference type="EMBL" id="KAI9911465.1"/>
    </source>
</evidence>
<keyword evidence="2" id="KW-1185">Reference proteome</keyword>
<dbReference type="Proteomes" id="UP001163321">
    <property type="component" value="Chromosome 5"/>
</dbReference>